<reference evidence="1 2" key="1">
    <citation type="submission" date="2017-12" db="EMBL/GenBank/DDBJ databases">
        <title>Gene loss provides genomic basis for host adaptation in cereal stripe rust fungi.</title>
        <authorList>
            <person name="Xia C."/>
        </authorList>
    </citation>
    <scope>NUCLEOTIDE SEQUENCE [LARGE SCALE GENOMIC DNA]</scope>
    <source>
        <strain evidence="1 2">93TX-2</strain>
    </source>
</reference>
<evidence type="ECO:0000313" key="1">
    <source>
        <dbReference type="EMBL" id="POV98538.1"/>
    </source>
</evidence>
<evidence type="ECO:0000313" key="2">
    <source>
        <dbReference type="Proteomes" id="UP000238274"/>
    </source>
</evidence>
<dbReference type="OrthoDB" id="2507636at2759"/>
<gene>
    <name evidence="1" type="ORF">PSHT_13953</name>
</gene>
<dbReference type="VEuPathDB" id="FungiDB:PSTT_07113"/>
<protein>
    <submittedName>
        <fullName evidence="1">Uncharacterized protein</fullName>
    </submittedName>
</protein>
<proteinExistence type="predicted"/>
<dbReference type="EMBL" id="PKSM01000296">
    <property type="protein sequence ID" value="POV98538.1"/>
    <property type="molecule type" value="Genomic_DNA"/>
</dbReference>
<dbReference type="Proteomes" id="UP000238274">
    <property type="component" value="Unassembled WGS sequence"/>
</dbReference>
<accession>A0A2S4UMK0</accession>
<dbReference type="VEuPathDB" id="FungiDB:PSTT_01164"/>
<reference evidence="2" key="2">
    <citation type="journal article" date="2018" name="BMC Genomics">
        <title>Genomic insights into host adaptation between the wheat stripe rust pathogen (Puccinia striiformis f. sp. tritici) and the barley stripe rust pathogen (Puccinia striiformis f. sp. hordei).</title>
        <authorList>
            <person name="Xia C."/>
            <person name="Wang M."/>
            <person name="Yin C."/>
            <person name="Cornejo O.E."/>
            <person name="Hulbert S.H."/>
            <person name="Chen X."/>
        </authorList>
    </citation>
    <scope>NUCLEOTIDE SEQUENCE [LARGE SCALE GENOMIC DNA]</scope>
    <source>
        <strain evidence="2">93TX-2</strain>
    </source>
</reference>
<organism evidence="1 2">
    <name type="scientific">Puccinia striiformis</name>
    <dbReference type="NCBI Taxonomy" id="27350"/>
    <lineage>
        <taxon>Eukaryota</taxon>
        <taxon>Fungi</taxon>
        <taxon>Dikarya</taxon>
        <taxon>Basidiomycota</taxon>
        <taxon>Pucciniomycotina</taxon>
        <taxon>Pucciniomycetes</taxon>
        <taxon>Pucciniales</taxon>
        <taxon>Pucciniaceae</taxon>
        <taxon>Puccinia</taxon>
    </lineage>
</organism>
<dbReference type="AlphaFoldDB" id="A0A2S4UMK0"/>
<sequence length="510" mass="57367">MTQLMLNTSASLGRRTSKLWLPYDYIGASFVKDAEEHPIKAGSSASSSRVIKPAGGCWNCFASPQKLDSIRVDENHQRIDYFQAQFKDLLGHHKINMVKKLFHYLLRNKSLPPEALQAWVSTLRHSLSHYQGFSVIRTTVLYGLHTMLLGNLKNMELANSIRNTLDELMRDLTPLDVSPNGLASWEREIFMPTAGLSTELRKWSSLQPMLLNEPRLSSLRMAIQEPTPESIPNDIVLITKEIFSAPPVKDISAETRVAFIALLLHLMHSNFAPVKQHLLQTSLPPNVLKAWVTELASIIRQQQGTSKSRTSIVYGIHTLLLARSRQSELADEIRAKLSEIKGVMCPPREPLTVLHEWLQELCNPAGGLSDDFRSWDFLKPMLMHHPELVELYNSARNYKSTPPAHLNKVVNLVFAQSSKHICAQTRIVLIALLFHLMYTDVPSVNRHVSASVTSLASNPGGQFFLFEHETTLVMKLLADYNSDYPGAPRPNGRTTILTRGPPRINVRLSA</sequence>
<reference evidence="2" key="3">
    <citation type="journal article" date="2018" name="Mol. Plant Microbe Interact.">
        <title>Genome sequence resources for the wheat stripe rust pathogen (Puccinia striiformis f. sp. tritici) and the barley stripe rust pathogen (Puccinia striiformis f. sp. hordei).</title>
        <authorList>
            <person name="Xia C."/>
            <person name="Wang M."/>
            <person name="Yin C."/>
            <person name="Cornejo O.E."/>
            <person name="Hulbert S.H."/>
            <person name="Chen X."/>
        </authorList>
    </citation>
    <scope>NUCLEOTIDE SEQUENCE [LARGE SCALE GENOMIC DNA]</scope>
    <source>
        <strain evidence="2">93TX-2</strain>
    </source>
</reference>
<keyword evidence="2" id="KW-1185">Reference proteome</keyword>
<comment type="caution">
    <text evidence="1">The sequence shown here is derived from an EMBL/GenBank/DDBJ whole genome shotgun (WGS) entry which is preliminary data.</text>
</comment>
<dbReference type="VEuPathDB" id="FungiDB:PSHT_13953"/>
<name>A0A2S4UMK0_9BASI</name>